<dbReference type="EMBL" id="SMBJ01000008">
    <property type="protein sequence ID" value="TCU23102.1"/>
    <property type="molecule type" value="Genomic_DNA"/>
</dbReference>
<name>A0A4R3QSE6_9HYPH</name>
<dbReference type="CDD" id="cd04301">
    <property type="entry name" value="NAT_SF"/>
    <property type="match status" value="1"/>
</dbReference>
<accession>A0A4R3QSE6</accession>
<dbReference type="SUPFAM" id="SSF55729">
    <property type="entry name" value="Acyl-CoA N-acyltransferases (Nat)"/>
    <property type="match status" value="1"/>
</dbReference>
<protein>
    <submittedName>
        <fullName evidence="2">Acetyltransferase (GNAT) family protein</fullName>
    </submittedName>
</protein>
<reference evidence="2 3" key="1">
    <citation type="submission" date="2019-03" db="EMBL/GenBank/DDBJ databases">
        <title>Genomic Encyclopedia of Type Strains, Phase IV (KMG-V): Genome sequencing to study the core and pangenomes of soil and plant-associated prokaryotes.</title>
        <authorList>
            <person name="Whitman W."/>
        </authorList>
    </citation>
    <scope>NUCLEOTIDE SEQUENCE [LARGE SCALE GENOMIC DNA]</scope>
    <source>
        <strain evidence="2 3">Gr42</strain>
    </source>
</reference>
<dbReference type="InterPro" id="IPR016181">
    <property type="entry name" value="Acyl_CoA_acyltransferase"/>
</dbReference>
<evidence type="ECO:0000259" key="1">
    <source>
        <dbReference type="PROSITE" id="PS51186"/>
    </source>
</evidence>
<keyword evidence="2" id="KW-0808">Transferase</keyword>
<gene>
    <name evidence="2" type="ORF">EV130_108247</name>
</gene>
<dbReference type="GO" id="GO:0016747">
    <property type="term" value="F:acyltransferase activity, transferring groups other than amino-acyl groups"/>
    <property type="evidence" value="ECO:0007669"/>
    <property type="project" value="InterPro"/>
</dbReference>
<dbReference type="Pfam" id="PF00583">
    <property type="entry name" value="Acetyltransf_1"/>
    <property type="match status" value="1"/>
</dbReference>
<dbReference type="InterPro" id="IPR000182">
    <property type="entry name" value="GNAT_dom"/>
</dbReference>
<evidence type="ECO:0000313" key="2">
    <source>
        <dbReference type="EMBL" id="TCU23102.1"/>
    </source>
</evidence>
<dbReference type="Gene3D" id="3.40.630.30">
    <property type="match status" value="1"/>
</dbReference>
<organism evidence="2 3">
    <name type="scientific">Rhizobium azibense</name>
    <dbReference type="NCBI Taxonomy" id="1136135"/>
    <lineage>
        <taxon>Bacteria</taxon>
        <taxon>Pseudomonadati</taxon>
        <taxon>Pseudomonadota</taxon>
        <taxon>Alphaproteobacteria</taxon>
        <taxon>Hyphomicrobiales</taxon>
        <taxon>Rhizobiaceae</taxon>
        <taxon>Rhizobium/Agrobacterium group</taxon>
        <taxon>Rhizobium</taxon>
    </lineage>
</organism>
<evidence type="ECO:0000313" key="3">
    <source>
        <dbReference type="Proteomes" id="UP000295547"/>
    </source>
</evidence>
<dbReference type="PROSITE" id="PS51186">
    <property type="entry name" value="GNAT"/>
    <property type="match status" value="1"/>
</dbReference>
<comment type="caution">
    <text evidence="2">The sequence shown here is derived from an EMBL/GenBank/DDBJ whole genome shotgun (WGS) entry which is preliminary data.</text>
</comment>
<keyword evidence="3" id="KW-1185">Reference proteome</keyword>
<dbReference type="RefSeq" id="WP_132661257.1">
    <property type="nucleotide sequence ID" value="NZ_SMBJ01000008.1"/>
</dbReference>
<dbReference type="Proteomes" id="UP000295547">
    <property type="component" value="Unassembled WGS sequence"/>
</dbReference>
<proteinExistence type="predicted"/>
<sequence length="204" mass="22874">MDIDLRFEPVTPERWTDFERLLGPRGGFCDCWCVALRLPHAVRTKMRPDERKEHIKNRIAASPPPGILAYADGQPVAWVQVGPRHDVAQFNSPRTVSRPLEEGDVLDPSIWAVSCFFLSPPLRGIGLSHRLLQGAIDHARQNGARYLEGCPIDHSRQSKSVTLCIGSTAIFDAAGFEPVARRKDGRPVMRLDLRQRGSEPHQLQ</sequence>
<dbReference type="AlphaFoldDB" id="A0A4R3QSE6"/>
<dbReference type="OrthoDB" id="8894819at2"/>
<feature type="domain" description="N-acetyltransferase" evidence="1">
    <location>
        <begin position="5"/>
        <end position="194"/>
    </location>
</feature>